<dbReference type="AlphaFoldDB" id="A0A833V9H7"/>
<keyword evidence="2" id="KW-0067">ATP-binding</keyword>
<dbReference type="FunFam" id="3.30.200.20:FF:000521">
    <property type="entry name" value="Protein kinase superfamily protein"/>
    <property type="match status" value="1"/>
</dbReference>
<dbReference type="InterPro" id="IPR000719">
    <property type="entry name" value="Prot_kinase_dom"/>
</dbReference>
<dbReference type="GO" id="GO:0005886">
    <property type="term" value="C:plasma membrane"/>
    <property type="evidence" value="ECO:0007669"/>
    <property type="project" value="TreeGrafter"/>
</dbReference>
<dbReference type="GO" id="GO:0005524">
    <property type="term" value="F:ATP binding"/>
    <property type="evidence" value="ECO:0007669"/>
    <property type="project" value="UniProtKB-KW"/>
</dbReference>
<dbReference type="PROSITE" id="PS50011">
    <property type="entry name" value="PROTEIN_KINASE_DOM"/>
    <property type="match status" value="1"/>
</dbReference>
<dbReference type="InterPro" id="IPR011009">
    <property type="entry name" value="Kinase-like_dom_sf"/>
</dbReference>
<dbReference type="Pfam" id="PF07714">
    <property type="entry name" value="PK_Tyr_Ser-Thr"/>
    <property type="match status" value="1"/>
</dbReference>
<protein>
    <submittedName>
        <fullName evidence="4">Putative receptor-like protein kinase</fullName>
    </submittedName>
</protein>
<keyword evidence="4" id="KW-0808">Transferase</keyword>
<dbReference type="PANTHER" id="PTHR27001:SF20">
    <property type="entry name" value="PROTEIN KINASE SUPERFAMILY PROTEIN"/>
    <property type="match status" value="1"/>
</dbReference>
<dbReference type="Gene3D" id="1.10.510.10">
    <property type="entry name" value="Transferase(Phosphotransferase) domain 1"/>
    <property type="match status" value="1"/>
</dbReference>
<evidence type="ECO:0000313" key="4">
    <source>
        <dbReference type="EMBL" id="KAF3329832.1"/>
    </source>
</evidence>
<dbReference type="Gene3D" id="3.30.200.20">
    <property type="entry name" value="Phosphorylase Kinase, domain 1"/>
    <property type="match status" value="1"/>
</dbReference>
<dbReference type="InterPro" id="IPR001245">
    <property type="entry name" value="Ser-Thr/Tyr_kinase_cat_dom"/>
</dbReference>
<keyword evidence="4" id="KW-0418">Kinase</keyword>
<gene>
    <name evidence="4" type="ORF">FCM35_KLT05163</name>
</gene>
<accession>A0A833V9H7</accession>
<dbReference type="GO" id="GO:0004672">
    <property type="term" value="F:protein kinase activity"/>
    <property type="evidence" value="ECO:0007669"/>
    <property type="project" value="InterPro"/>
</dbReference>
<keyword evidence="1" id="KW-0547">Nucleotide-binding</keyword>
<evidence type="ECO:0000313" key="5">
    <source>
        <dbReference type="Proteomes" id="UP000623129"/>
    </source>
</evidence>
<dbReference type="Proteomes" id="UP000623129">
    <property type="component" value="Unassembled WGS sequence"/>
</dbReference>
<name>A0A833V9H7_9POAL</name>
<sequence>MALSSSPRLARFLRLSLSSPQLWLLLRIYIGIRDAAPSLAPPALALWIIPDQYGKSPVVKKYKNKEIERATNGFSMVIKTGPDGTTYKAQFENGLVCDVKRAKSSEQRKDDFLKEVQLLGRLHHRHVVRLLGFSDEVNRFLVFDHMENGSLMECLHDPLRSPLSWSIRLKIAIDVAAALEYLYYFCDPPLFHVSVNTKCVMLDADYTAKLSDVGLLNDNNSNFTSASCSRENIEQSRKELVFQYGVLILELVTGQSLSGEKELVRWVQASGFHSSLHNMVDADLGNTYNSKELHSLLVAARLCTKSGNDSFVSVPLVHRYLQKRLTS</sequence>
<evidence type="ECO:0000259" key="3">
    <source>
        <dbReference type="PROSITE" id="PS50011"/>
    </source>
</evidence>
<evidence type="ECO:0000256" key="1">
    <source>
        <dbReference type="ARBA" id="ARBA00022741"/>
    </source>
</evidence>
<reference evidence="4" key="1">
    <citation type="submission" date="2020-01" db="EMBL/GenBank/DDBJ databases">
        <title>Genome sequence of Kobresia littledalei, the first chromosome-level genome in the family Cyperaceae.</title>
        <authorList>
            <person name="Qu G."/>
        </authorList>
    </citation>
    <scope>NUCLEOTIDE SEQUENCE</scope>
    <source>
        <strain evidence="4">C.B.Clarke</strain>
        <tissue evidence="4">Leaf</tissue>
    </source>
</reference>
<dbReference type="SUPFAM" id="SSF56112">
    <property type="entry name" value="Protein kinase-like (PK-like)"/>
    <property type="match status" value="1"/>
</dbReference>
<dbReference type="EMBL" id="SWLB01000014">
    <property type="protein sequence ID" value="KAF3329832.1"/>
    <property type="molecule type" value="Genomic_DNA"/>
</dbReference>
<organism evidence="4 5">
    <name type="scientific">Carex littledalei</name>
    <dbReference type="NCBI Taxonomy" id="544730"/>
    <lineage>
        <taxon>Eukaryota</taxon>
        <taxon>Viridiplantae</taxon>
        <taxon>Streptophyta</taxon>
        <taxon>Embryophyta</taxon>
        <taxon>Tracheophyta</taxon>
        <taxon>Spermatophyta</taxon>
        <taxon>Magnoliopsida</taxon>
        <taxon>Liliopsida</taxon>
        <taxon>Poales</taxon>
        <taxon>Cyperaceae</taxon>
        <taxon>Cyperoideae</taxon>
        <taxon>Cariceae</taxon>
        <taxon>Carex</taxon>
        <taxon>Carex subgen. Euthyceras</taxon>
    </lineage>
</organism>
<keyword evidence="5" id="KW-1185">Reference proteome</keyword>
<keyword evidence="4" id="KW-0675">Receptor</keyword>
<comment type="caution">
    <text evidence="4">The sequence shown here is derived from an EMBL/GenBank/DDBJ whole genome shotgun (WGS) entry which is preliminary data.</text>
</comment>
<evidence type="ECO:0000256" key="2">
    <source>
        <dbReference type="ARBA" id="ARBA00022840"/>
    </source>
</evidence>
<dbReference type="OrthoDB" id="4062651at2759"/>
<proteinExistence type="predicted"/>
<dbReference type="PANTHER" id="PTHR27001">
    <property type="entry name" value="OS01G0253100 PROTEIN"/>
    <property type="match status" value="1"/>
</dbReference>
<feature type="domain" description="Protein kinase" evidence="3">
    <location>
        <begin position="72"/>
        <end position="327"/>
    </location>
</feature>